<reference evidence="1 2" key="1">
    <citation type="journal article" date="2019" name="Emerg. Microbes Infect.">
        <title>Comprehensive subspecies identification of 175 nontuberculous mycobacteria species based on 7547 genomic profiles.</title>
        <authorList>
            <person name="Matsumoto Y."/>
            <person name="Kinjo T."/>
            <person name="Motooka D."/>
            <person name="Nabeya D."/>
            <person name="Jung N."/>
            <person name="Uechi K."/>
            <person name="Horii T."/>
            <person name="Iida T."/>
            <person name="Fujita J."/>
            <person name="Nakamura S."/>
        </authorList>
    </citation>
    <scope>NUCLEOTIDE SEQUENCE [LARGE SCALE GENOMIC DNA]</scope>
    <source>
        <strain evidence="1 2">JCM 30275</strain>
    </source>
</reference>
<keyword evidence="2" id="KW-1185">Reference proteome</keyword>
<dbReference type="Proteomes" id="UP000467249">
    <property type="component" value="Chromosome"/>
</dbReference>
<evidence type="ECO:0000313" key="2">
    <source>
        <dbReference type="Proteomes" id="UP000467249"/>
    </source>
</evidence>
<gene>
    <name evidence="1" type="ORF">MANY_20830</name>
</gene>
<organism evidence="1 2">
    <name type="scientific">Mycolicibacterium anyangense</name>
    <dbReference type="NCBI Taxonomy" id="1431246"/>
    <lineage>
        <taxon>Bacteria</taxon>
        <taxon>Bacillati</taxon>
        <taxon>Actinomycetota</taxon>
        <taxon>Actinomycetes</taxon>
        <taxon>Mycobacteriales</taxon>
        <taxon>Mycobacteriaceae</taxon>
        <taxon>Mycolicibacterium</taxon>
    </lineage>
</organism>
<dbReference type="EMBL" id="AP022620">
    <property type="protein sequence ID" value="BBZ76746.1"/>
    <property type="molecule type" value="Genomic_DNA"/>
</dbReference>
<sequence>MASAFFSDSWAQDVQAALNAGPDDAALAGKLTHYWDVYDVVRAQYTASWALGVRNLPIELGGGERYLYLAWSGYFVGECRVLDSAEPVDATYVLMADYADWKALCNGYDVLRTITDRRITLERGEVLEFFTAIHFFAESLATIARVPVAA</sequence>
<dbReference type="Gene3D" id="3.30.1050.10">
    <property type="entry name" value="SCP2 sterol-binding domain"/>
    <property type="match status" value="1"/>
</dbReference>
<dbReference type="AlphaFoldDB" id="A0A6N4W488"/>
<dbReference type="RefSeq" id="WP_163804170.1">
    <property type="nucleotide sequence ID" value="NZ_AP022620.1"/>
</dbReference>
<proteinExistence type="predicted"/>
<name>A0A6N4W488_9MYCO</name>
<dbReference type="SUPFAM" id="SSF55718">
    <property type="entry name" value="SCP-like"/>
    <property type="match status" value="1"/>
</dbReference>
<accession>A0A6N4W488</accession>
<dbReference type="InterPro" id="IPR036527">
    <property type="entry name" value="SCP2_sterol-bd_dom_sf"/>
</dbReference>
<dbReference type="KEGG" id="many:MANY_20830"/>
<protein>
    <submittedName>
        <fullName evidence="1">Uncharacterized protein</fullName>
    </submittedName>
</protein>
<evidence type="ECO:0000313" key="1">
    <source>
        <dbReference type="EMBL" id="BBZ76746.1"/>
    </source>
</evidence>